<gene>
    <name evidence="2" type="ORF">UC8_14660</name>
</gene>
<dbReference type="PROSITE" id="PS00018">
    <property type="entry name" value="EF_HAND_1"/>
    <property type="match status" value="2"/>
</dbReference>
<evidence type="ECO:0000256" key="1">
    <source>
        <dbReference type="SAM" id="SignalP"/>
    </source>
</evidence>
<dbReference type="Gene3D" id="1.10.238.10">
    <property type="entry name" value="EF-hand"/>
    <property type="match status" value="1"/>
</dbReference>
<dbReference type="OrthoDB" id="9812921at2"/>
<feature type="signal peptide" evidence="1">
    <location>
        <begin position="1"/>
        <end position="27"/>
    </location>
</feature>
<reference evidence="2 3" key="1">
    <citation type="submission" date="2019-08" db="EMBL/GenBank/DDBJ databases">
        <title>Deep-cultivation of Planctomycetes and their phenomic and genomic characterization uncovers novel biology.</title>
        <authorList>
            <person name="Wiegand S."/>
            <person name="Jogler M."/>
            <person name="Boedeker C."/>
            <person name="Pinto D."/>
            <person name="Vollmers J."/>
            <person name="Rivas-Marin E."/>
            <person name="Kohn T."/>
            <person name="Peeters S.H."/>
            <person name="Heuer A."/>
            <person name="Rast P."/>
            <person name="Oberbeckmann S."/>
            <person name="Bunk B."/>
            <person name="Jeske O."/>
            <person name="Meyerdierks A."/>
            <person name="Storesund J.E."/>
            <person name="Kallscheuer N."/>
            <person name="Luecker S."/>
            <person name="Lage O.M."/>
            <person name="Pohl T."/>
            <person name="Merkel B.J."/>
            <person name="Hornburger P."/>
            <person name="Mueller R.-W."/>
            <person name="Bruemmer F."/>
            <person name="Labrenz M."/>
            <person name="Spormann A.M."/>
            <person name="Op den Camp H."/>
            <person name="Overmann J."/>
            <person name="Amann R."/>
            <person name="Jetten M.S.M."/>
            <person name="Mascher T."/>
            <person name="Medema M.H."/>
            <person name="Devos D.P."/>
            <person name="Kaster A.-K."/>
            <person name="Ovreas L."/>
            <person name="Rohde M."/>
            <person name="Galperin M.Y."/>
            <person name="Jogler C."/>
        </authorList>
    </citation>
    <scope>NUCLEOTIDE SEQUENCE [LARGE SCALE GENOMIC DNA]</scope>
    <source>
        <strain evidence="2 3">UC8</strain>
    </source>
</reference>
<dbReference type="KEGG" id="rul:UC8_14660"/>
<dbReference type="RefSeq" id="WP_068136789.1">
    <property type="nucleotide sequence ID" value="NZ_CP042914.1"/>
</dbReference>
<dbReference type="NCBIfam" id="NF038032">
    <property type="entry name" value="CehA_McbA_metalo"/>
    <property type="match status" value="1"/>
</dbReference>
<keyword evidence="1" id="KW-0732">Signal</keyword>
<sequence precursor="true">MPMIRRLLAVAAGCLLAMLPHPGLLQAQQNDVGIEHVAAQPLASNVRRMLQALDALGHPLPHPTTAAIETALASRQSAPIQRALDSQVLAVVTLNPEQRVSVRRGPGKAVLQQAGYLPVLIKVVNRSTTTPRLRIHSPQAGAVYAGTTELSMRRQQQTELLENQNTAVSPERFLGIDVYRDPPMTPQLSGLEVEYLIVLLAANEAGKREAILQFDVGDGTADLEHRNELPVLFDIQPAVPLQLSIRDHDGAASIARLEFRDTQGRVYPLQAKRLAPDFFFQPHIYRTDGEVVLLPPGKFDVLFSRGPEYLVKHTQVDVQADRANELAIELQRWYNANDHGYFSGDHHIHAAGCAHYTHPTEGVSPEDMFRQVQGEGLNVGCVLTWGPCFEHQRKYFGAMANGFGTQDTLLKYDLEISGFGSESLGHVCLLNLNDQTYPGSEGSKTKGWPTWTTPVMRWAKQQGGYAGYAHSASGMTIDPEPASQRLLDRYDSNADGALQLDEVQDALLPAPAVAIDQDRDQRLSEDELVAAHQRAADELPNLAIPEMNGVGAMEICVSSVAGVCDFISAMDTQRIQEWNTWYHLLNCGFDTKVSGETDFPCMSSRRVGQGRVYVQLGKHAPLDFAAWCQGLAAGRSYVSDGFAHLSQWTVDGAAAGFADVSLDGPGTVTVKATVSFAPRTPQGVAYGTQRGDLGTAIVGDTVRLHSERNEQWIEGGTRDVEIVVNGVAVATRTVPADGQLHAIETELPIQQSSWVAVRHFPQLHSNPINVIVDQQPIRASRDSARWCVEITKLLWNNREQNIAEAEREEAKQAFDHAIATFEQIAQEACP</sequence>
<dbReference type="EMBL" id="CP042914">
    <property type="protein sequence ID" value="QEG39471.1"/>
    <property type="molecule type" value="Genomic_DNA"/>
</dbReference>
<protein>
    <recommendedName>
        <fullName evidence="4">EF-hand domain-containing protein</fullName>
    </recommendedName>
</protein>
<evidence type="ECO:0000313" key="3">
    <source>
        <dbReference type="Proteomes" id="UP000325286"/>
    </source>
</evidence>
<evidence type="ECO:0008006" key="4">
    <source>
        <dbReference type="Google" id="ProtNLM"/>
    </source>
</evidence>
<evidence type="ECO:0000313" key="2">
    <source>
        <dbReference type="EMBL" id="QEG39471.1"/>
    </source>
</evidence>
<dbReference type="InterPro" id="IPR018247">
    <property type="entry name" value="EF_Hand_1_Ca_BS"/>
</dbReference>
<proteinExistence type="predicted"/>
<name>A0A5B9QZP9_9BACT</name>
<accession>A0A5B9QZP9</accession>
<dbReference type="AlphaFoldDB" id="A0A5B9QZP9"/>
<dbReference type="Proteomes" id="UP000325286">
    <property type="component" value="Chromosome"/>
</dbReference>
<keyword evidence="3" id="KW-1185">Reference proteome</keyword>
<feature type="chain" id="PRO_5022804653" description="EF-hand domain-containing protein" evidence="1">
    <location>
        <begin position="28"/>
        <end position="830"/>
    </location>
</feature>
<organism evidence="2 3">
    <name type="scientific">Roseimaritima ulvae</name>
    <dbReference type="NCBI Taxonomy" id="980254"/>
    <lineage>
        <taxon>Bacteria</taxon>
        <taxon>Pseudomonadati</taxon>
        <taxon>Planctomycetota</taxon>
        <taxon>Planctomycetia</taxon>
        <taxon>Pirellulales</taxon>
        <taxon>Pirellulaceae</taxon>
        <taxon>Roseimaritima</taxon>
    </lineage>
</organism>